<keyword evidence="2" id="KW-0732">Signal</keyword>
<feature type="region of interest" description="Disordered" evidence="1">
    <location>
        <begin position="116"/>
        <end position="142"/>
    </location>
</feature>
<dbReference type="RefSeq" id="WP_279820285.1">
    <property type="nucleotide sequence ID" value="NZ_JAOCAZ010000066.1"/>
</dbReference>
<protein>
    <recommendedName>
        <fullName evidence="5">DUF4175 domain-containing protein</fullName>
    </recommendedName>
</protein>
<evidence type="ECO:0000256" key="2">
    <source>
        <dbReference type="SAM" id="SignalP"/>
    </source>
</evidence>
<dbReference type="AlphaFoldDB" id="A0AA42HVU2"/>
<dbReference type="EMBL" id="JAODZU010000047">
    <property type="protein sequence ID" value="MDH0365219.1"/>
    <property type="molecule type" value="Genomic_DNA"/>
</dbReference>
<comment type="caution">
    <text evidence="3">The sequence shown here is derived from an EMBL/GenBank/DDBJ whole genome shotgun (WGS) entry which is preliminary data.</text>
</comment>
<feature type="compositionally biased region" description="Low complexity" evidence="1">
    <location>
        <begin position="120"/>
        <end position="142"/>
    </location>
</feature>
<evidence type="ECO:0000313" key="3">
    <source>
        <dbReference type="EMBL" id="MDH0365219.1"/>
    </source>
</evidence>
<evidence type="ECO:0000313" key="4">
    <source>
        <dbReference type="Proteomes" id="UP001158297"/>
    </source>
</evidence>
<gene>
    <name evidence="3" type="ORF">N7330_19590</name>
</gene>
<feature type="compositionally biased region" description="Low complexity" evidence="1">
    <location>
        <begin position="36"/>
        <end position="50"/>
    </location>
</feature>
<evidence type="ECO:0008006" key="5">
    <source>
        <dbReference type="Google" id="ProtNLM"/>
    </source>
</evidence>
<name>A0AA42HVU2_9BURK</name>
<dbReference type="Proteomes" id="UP001158297">
    <property type="component" value="Unassembled WGS sequence"/>
</dbReference>
<sequence>MNASKPLALAMLIGITAFSASAQTAAEHTQHHPDGAAAPAQAVPATPEQQMSAMDKQLQLMRDMSRKLADAKTPQERQAMMAEHQKTMQDSMKMMGQMQGMPMGGMGMMSGQMMGGAGMSGSSTTPPSAPASGTSAPGMGPQMMGQMMQRHALMEKRMDMMQSMMQMMMDRLPATPTK</sequence>
<reference evidence="3" key="1">
    <citation type="submission" date="2022-09" db="EMBL/GenBank/DDBJ databases">
        <title>Intensive care unit water sources are persistently colonized with multi-drug resistant bacteria and are the site of extensive horizontal gene transfer of antibiotic resistance genes.</title>
        <authorList>
            <person name="Diorio-Toth L."/>
        </authorList>
    </citation>
    <scope>NUCLEOTIDE SEQUENCE</scope>
    <source>
        <strain evidence="3">GD04130</strain>
    </source>
</reference>
<organism evidence="3 4">
    <name type="scientific">Comamonas aquatica</name>
    <dbReference type="NCBI Taxonomy" id="225991"/>
    <lineage>
        <taxon>Bacteria</taxon>
        <taxon>Pseudomonadati</taxon>
        <taxon>Pseudomonadota</taxon>
        <taxon>Betaproteobacteria</taxon>
        <taxon>Burkholderiales</taxon>
        <taxon>Comamonadaceae</taxon>
        <taxon>Comamonas</taxon>
    </lineage>
</organism>
<feature type="signal peptide" evidence="2">
    <location>
        <begin position="1"/>
        <end position="22"/>
    </location>
</feature>
<feature type="region of interest" description="Disordered" evidence="1">
    <location>
        <begin position="24"/>
        <end position="53"/>
    </location>
</feature>
<accession>A0AA42HVU2</accession>
<feature type="chain" id="PRO_5041336288" description="DUF4175 domain-containing protein" evidence="2">
    <location>
        <begin position="23"/>
        <end position="178"/>
    </location>
</feature>
<evidence type="ECO:0000256" key="1">
    <source>
        <dbReference type="SAM" id="MobiDB-lite"/>
    </source>
</evidence>
<proteinExistence type="predicted"/>